<keyword evidence="2 4" id="KW-0863">Zinc-finger</keyword>
<dbReference type="SUPFAM" id="SSF161219">
    <property type="entry name" value="CHY zinc finger-like"/>
    <property type="match status" value="1"/>
</dbReference>
<dbReference type="GO" id="GO:0008270">
    <property type="term" value="F:zinc ion binding"/>
    <property type="evidence" value="ECO:0007669"/>
    <property type="project" value="UniProtKB-KW"/>
</dbReference>
<dbReference type="PANTHER" id="PTHR21319:SF0">
    <property type="entry name" value="AND RING FINGER DOMAIN PROTEIN, PUTATIVE (AFU_ORTHOLOGUE AFUA_1G08900)-RELATED"/>
    <property type="match status" value="1"/>
</dbReference>
<dbReference type="SUPFAM" id="SSF161245">
    <property type="entry name" value="Zinc hairpin stack"/>
    <property type="match status" value="1"/>
</dbReference>
<dbReference type="InterPro" id="IPR008913">
    <property type="entry name" value="Znf_CHY"/>
</dbReference>
<dbReference type="GO" id="GO:0005634">
    <property type="term" value="C:nucleus"/>
    <property type="evidence" value="ECO:0007669"/>
    <property type="project" value="TreeGrafter"/>
</dbReference>
<proteinExistence type="predicted"/>
<evidence type="ECO:0008006" key="10">
    <source>
        <dbReference type="Google" id="ProtNLM"/>
    </source>
</evidence>
<dbReference type="InterPro" id="IPR039512">
    <property type="entry name" value="RCHY1_zinc-ribbon"/>
</dbReference>
<evidence type="ECO:0000259" key="7">
    <source>
        <dbReference type="PROSITE" id="PS51270"/>
    </source>
</evidence>
<feature type="region of interest" description="Disordered" evidence="5">
    <location>
        <begin position="648"/>
        <end position="686"/>
    </location>
</feature>
<feature type="domain" description="CHY-type" evidence="6">
    <location>
        <begin position="322"/>
        <end position="389"/>
    </location>
</feature>
<evidence type="ECO:0000256" key="5">
    <source>
        <dbReference type="SAM" id="MobiDB-lite"/>
    </source>
</evidence>
<dbReference type="GO" id="GO:0061630">
    <property type="term" value="F:ubiquitin protein ligase activity"/>
    <property type="evidence" value="ECO:0007669"/>
    <property type="project" value="TreeGrafter"/>
</dbReference>
<gene>
    <name evidence="8" type="ORF">RRF57_006968</name>
</gene>
<evidence type="ECO:0000256" key="3">
    <source>
        <dbReference type="ARBA" id="ARBA00022833"/>
    </source>
</evidence>
<sequence>MSEYDTDTSRAEQILALDSPENRQLAVPRKHHQLRYLQIHADGSKLPPVFATSPMTSLVADLLVNPVLRQARRFSLSRSSNPPEPDPTLRAAQTYQHSHEDGVISETEECSSLRDDPEDSVSSRRSSYSSVVIRSYINVGSAEEHCSQLEDTLLPTASAALADDSHVSRSQTDLSFVNGFNMSTPESPSSPLMGGIVQDRPPLPEDDGMTLLRRRILAIQAKEIGHSEKAHLMHQLLIEGYTKSRSHDQHPQPLPPSSPGSLDKRASQSHGPLESLKFWQNASDNADDTESFALTDKDLEPTFVPIDQSTEPFIGDDDIESDDERLLGCEHYRRNVKLQCSTCNRWYTCRFCHDKLETHNLIRKETRNMLCMLCGTAQKASQTCISCEALASRYYCDICKLWNDDPDKPCYHCSDCGICRIGRGIGKDFYHCKTAIALYVAITCSRLLSAVDIAYTETCLDEHQKTSYKCPICNKSLANMESQFRNLDLSIQAQPMPTEFSGARAIVLCHDCSAKSSTMYHWLGLKCGVCQSYNTAQLQIIGLDAGTLETDMHSRFWIDSFGEPNTITTGAGVRDMRRRHSSTATDSAFVSAHINSFHPNRLARSVSPVPTPGRSLHASTIGGYFDLEEEEHDGDILGFWSRLPRSIASNDDDAADSSDEMSSDEDDEADEGEESEDDDFELLGHR</sequence>
<evidence type="ECO:0000313" key="8">
    <source>
        <dbReference type="EMBL" id="KAK5631254.1"/>
    </source>
</evidence>
<dbReference type="InterPro" id="IPR017921">
    <property type="entry name" value="Znf_CTCHY"/>
</dbReference>
<dbReference type="Pfam" id="PF14599">
    <property type="entry name" value="zinc_ribbon_6"/>
    <property type="match status" value="1"/>
</dbReference>
<feature type="domain" description="CTCHY-type" evidence="7">
    <location>
        <begin position="391"/>
        <end position="463"/>
    </location>
</feature>
<keyword evidence="9" id="KW-1185">Reference proteome</keyword>
<protein>
    <recommendedName>
        <fullName evidence="10">CHY-type domain-containing protein</fullName>
    </recommendedName>
</protein>
<dbReference type="InterPro" id="IPR037275">
    <property type="entry name" value="Znf_CTCHY_sf"/>
</dbReference>
<dbReference type="EMBL" id="JAWHQM010000019">
    <property type="protein sequence ID" value="KAK5631254.1"/>
    <property type="molecule type" value="Genomic_DNA"/>
</dbReference>
<dbReference type="InterPro" id="IPR037274">
    <property type="entry name" value="Znf_CHY_sf"/>
</dbReference>
<dbReference type="AlphaFoldDB" id="A0AAN7UPV5"/>
<evidence type="ECO:0000256" key="2">
    <source>
        <dbReference type="ARBA" id="ARBA00022771"/>
    </source>
</evidence>
<dbReference type="PANTHER" id="PTHR21319">
    <property type="entry name" value="RING FINGER AND CHY ZINC FINGER DOMAIN-CONTAINING PROTEIN 1"/>
    <property type="match status" value="1"/>
</dbReference>
<dbReference type="GO" id="GO:0016567">
    <property type="term" value="P:protein ubiquitination"/>
    <property type="evidence" value="ECO:0007669"/>
    <property type="project" value="TreeGrafter"/>
</dbReference>
<feature type="region of interest" description="Disordered" evidence="5">
    <location>
        <begin position="244"/>
        <end position="269"/>
    </location>
</feature>
<keyword evidence="3" id="KW-0862">Zinc</keyword>
<feature type="region of interest" description="Disordered" evidence="5">
    <location>
        <begin position="74"/>
        <end position="125"/>
    </location>
</feature>
<dbReference type="Gene3D" id="2.20.28.10">
    <property type="match status" value="1"/>
</dbReference>
<dbReference type="PROSITE" id="PS51266">
    <property type="entry name" value="ZF_CHY"/>
    <property type="match status" value="1"/>
</dbReference>
<name>A0AAN7UPV5_9PEZI</name>
<dbReference type="GO" id="GO:0006511">
    <property type="term" value="P:ubiquitin-dependent protein catabolic process"/>
    <property type="evidence" value="ECO:0007669"/>
    <property type="project" value="TreeGrafter"/>
</dbReference>
<accession>A0AAN7UPV5</accession>
<reference evidence="8 9" key="1">
    <citation type="submission" date="2023-10" db="EMBL/GenBank/DDBJ databases">
        <title>Draft genome sequence of Xylaria bambusicola isolate GMP-LS, the root and basal stem rot pathogen of sugarcane in Indonesia.</title>
        <authorList>
            <person name="Selvaraj P."/>
            <person name="Muralishankar V."/>
            <person name="Muruganantham S."/>
            <person name="Sp S."/>
            <person name="Haryani S."/>
            <person name="Lau K.J.X."/>
            <person name="Naqvi N.I."/>
        </authorList>
    </citation>
    <scope>NUCLEOTIDE SEQUENCE [LARGE SCALE GENOMIC DNA]</scope>
    <source>
        <strain evidence="8">GMP-LS</strain>
    </source>
</reference>
<evidence type="ECO:0000259" key="6">
    <source>
        <dbReference type="PROSITE" id="PS51266"/>
    </source>
</evidence>
<dbReference type="Proteomes" id="UP001305414">
    <property type="component" value="Unassembled WGS sequence"/>
</dbReference>
<evidence type="ECO:0000256" key="1">
    <source>
        <dbReference type="ARBA" id="ARBA00022723"/>
    </source>
</evidence>
<comment type="caution">
    <text evidence="8">The sequence shown here is derived from an EMBL/GenBank/DDBJ whole genome shotgun (WGS) entry which is preliminary data.</text>
</comment>
<dbReference type="PROSITE" id="PS51270">
    <property type="entry name" value="ZF_CTCHY"/>
    <property type="match status" value="1"/>
</dbReference>
<dbReference type="Pfam" id="PF05495">
    <property type="entry name" value="zf-CHY"/>
    <property type="match status" value="1"/>
</dbReference>
<keyword evidence="1" id="KW-0479">Metal-binding</keyword>
<feature type="compositionally biased region" description="Acidic residues" evidence="5">
    <location>
        <begin position="650"/>
        <end position="686"/>
    </location>
</feature>
<organism evidence="8 9">
    <name type="scientific">Xylaria bambusicola</name>
    <dbReference type="NCBI Taxonomy" id="326684"/>
    <lineage>
        <taxon>Eukaryota</taxon>
        <taxon>Fungi</taxon>
        <taxon>Dikarya</taxon>
        <taxon>Ascomycota</taxon>
        <taxon>Pezizomycotina</taxon>
        <taxon>Sordariomycetes</taxon>
        <taxon>Xylariomycetidae</taxon>
        <taxon>Xylariales</taxon>
        <taxon>Xylariaceae</taxon>
        <taxon>Xylaria</taxon>
    </lineage>
</organism>
<evidence type="ECO:0000256" key="4">
    <source>
        <dbReference type="PROSITE-ProRule" id="PRU00601"/>
    </source>
</evidence>
<evidence type="ECO:0000313" key="9">
    <source>
        <dbReference type="Proteomes" id="UP001305414"/>
    </source>
</evidence>